<dbReference type="InterPro" id="IPR024185">
    <property type="entry name" value="FTHF_cligase-like_sf"/>
</dbReference>
<gene>
    <name evidence="2" type="ORF">EV678_2950</name>
</gene>
<dbReference type="Proteomes" id="UP000292136">
    <property type="component" value="Unassembled WGS sequence"/>
</dbReference>
<comment type="caution">
    <text evidence="2">The sequence shown here is derived from an EMBL/GenBank/DDBJ whole genome shotgun (WGS) entry which is preliminary data.</text>
</comment>
<dbReference type="InterPro" id="IPR037171">
    <property type="entry name" value="NagB/RpiA_transferase-like"/>
</dbReference>
<reference evidence="2 3" key="1">
    <citation type="submission" date="2019-02" db="EMBL/GenBank/DDBJ databases">
        <title>Genomic Encyclopedia of Type Strains, Phase IV (KMG-IV): sequencing the most valuable type-strain genomes for metagenomic binning, comparative biology and taxonomic classification.</title>
        <authorList>
            <person name="Goeker M."/>
        </authorList>
    </citation>
    <scope>NUCLEOTIDE SEQUENCE [LARGE SCALE GENOMIC DNA]</scope>
    <source>
        <strain evidence="2 3">DSM 21223</strain>
    </source>
</reference>
<organism evidence="2 3">
    <name type="scientific">Azospira oryzae</name>
    <dbReference type="NCBI Taxonomy" id="146939"/>
    <lineage>
        <taxon>Bacteria</taxon>
        <taxon>Pseudomonadati</taxon>
        <taxon>Pseudomonadota</taxon>
        <taxon>Betaproteobacteria</taxon>
        <taxon>Rhodocyclales</taxon>
        <taxon>Rhodocyclaceae</taxon>
        <taxon>Azospira</taxon>
    </lineage>
</organism>
<dbReference type="Pfam" id="PF02589">
    <property type="entry name" value="LUD_dom"/>
    <property type="match status" value="1"/>
</dbReference>
<dbReference type="SUPFAM" id="SSF100950">
    <property type="entry name" value="NagB/RpiA/CoA transferase-like"/>
    <property type="match status" value="1"/>
</dbReference>
<accession>A0ABY0IKP6</accession>
<evidence type="ECO:0000259" key="1">
    <source>
        <dbReference type="Pfam" id="PF02589"/>
    </source>
</evidence>
<dbReference type="Gene3D" id="3.40.50.10420">
    <property type="entry name" value="NagB/RpiA/CoA transferase-like"/>
    <property type="match status" value="1"/>
</dbReference>
<dbReference type="PANTHER" id="PTHR43682">
    <property type="entry name" value="LACTATE UTILIZATION PROTEIN C"/>
    <property type="match status" value="1"/>
</dbReference>
<dbReference type="PANTHER" id="PTHR43682:SF1">
    <property type="entry name" value="LACTATE UTILIZATION PROTEIN C"/>
    <property type="match status" value="1"/>
</dbReference>
<proteinExistence type="predicted"/>
<keyword evidence="3" id="KW-1185">Reference proteome</keyword>
<name>A0ABY0IKP6_9RHOO</name>
<dbReference type="EMBL" id="SHKM01000003">
    <property type="protein sequence ID" value="RZT75763.1"/>
    <property type="molecule type" value="Genomic_DNA"/>
</dbReference>
<feature type="domain" description="LUD" evidence="1">
    <location>
        <begin position="120"/>
        <end position="216"/>
    </location>
</feature>
<dbReference type="RefSeq" id="WP_014236672.1">
    <property type="nucleotide sequence ID" value="NZ_SHKM01000003.1"/>
</dbReference>
<evidence type="ECO:0000313" key="2">
    <source>
        <dbReference type="EMBL" id="RZT75763.1"/>
    </source>
</evidence>
<sequence>MSSRDLILSRIRASIGRGAPADGAVLAPHLAARTRGPAPGGAWRDSREGLLQRFTERATALASTVERVPSWAEVPAAAAAYLIARELPTRAVCWPSLADQAWAGAGLQVEARPSRGDDLVGITSTFCAVADTGTLMLLSGADTHAATSLLPETHIAVVPVERVVPLMEDGFALLRAEKGEAPRAVNFVSGPSRTADIEQTVTLGAHGPYRVHLILVG</sequence>
<dbReference type="InterPro" id="IPR003741">
    <property type="entry name" value="LUD_dom"/>
</dbReference>
<evidence type="ECO:0000313" key="3">
    <source>
        <dbReference type="Proteomes" id="UP000292136"/>
    </source>
</evidence>
<protein>
    <submittedName>
        <fullName evidence="2">L-lactate dehydrogenase complex protein LldG</fullName>
    </submittedName>
</protein>